<sequence length="416" mass="45432">MIFVHHHRQSAFWGSLAVYLLVLNFTKAQTTSSITHTPMTLSNTTLDSIRVKYHLPGLAAARIKIQHHDEIRINSRATGVRKFGNDTKLTPRDKFHLGSLTKAMTATLVAILIETPHNSLRWNTTVPEALPHIANIIPAYRNTTLAMLASHYAGFDDETFLKQELPLWMKISNRTYTPVKGRRLLAERAFSYEPATRPGSAYAYSNLGYMLIGHIIDTHSPPGCGSWEEFLFRYLFGPLRMDGCGLGPVPQRTPHSISNPWPHLPGHPEPIPVPLDTDNPPTLGPAGTVHCTIDSYAKFLALHVEGSLGNQTPLLPASAFTVLHTPYRTLAGLPPSGDKGPTDWYTPGAWALRNNPSVGGGYLSHDGSNRMNYAVGIVAPGVREAYFVGTNVGEADAAANEVAIGLLTHTLGFNLG</sequence>
<reference evidence="6" key="1">
    <citation type="journal article" date="2023" name="Mol. Phylogenet. Evol.">
        <title>Genome-scale phylogeny and comparative genomics of the fungal order Sordariales.</title>
        <authorList>
            <person name="Hensen N."/>
            <person name="Bonometti L."/>
            <person name="Westerberg I."/>
            <person name="Brannstrom I.O."/>
            <person name="Guillou S."/>
            <person name="Cros-Aarteil S."/>
            <person name="Calhoun S."/>
            <person name="Haridas S."/>
            <person name="Kuo A."/>
            <person name="Mondo S."/>
            <person name="Pangilinan J."/>
            <person name="Riley R."/>
            <person name="LaButti K."/>
            <person name="Andreopoulos B."/>
            <person name="Lipzen A."/>
            <person name="Chen C."/>
            <person name="Yan M."/>
            <person name="Daum C."/>
            <person name="Ng V."/>
            <person name="Clum A."/>
            <person name="Steindorff A."/>
            <person name="Ohm R.A."/>
            <person name="Martin F."/>
            <person name="Silar P."/>
            <person name="Natvig D.O."/>
            <person name="Lalanne C."/>
            <person name="Gautier V."/>
            <person name="Ament-Velasquez S.L."/>
            <person name="Kruys A."/>
            <person name="Hutchinson M.I."/>
            <person name="Powell A.J."/>
            <person name="Barry K."/>
            <person name="Miller A.N."/>
            <person name="Grigoriev I.V."/>
            <person name="Debuchy R."/>
            <person name="Gladieux P."/>
            <person name="Hiltunen Thoren M."/>
            <person name="Johannesson H."/>
        </authorList>
    </citation>
    <scope>NUCLEOTIDE SEQUENCE</scope>
    <source>
        <strain evidence="6">CBS 232.78</strain>
    </source>
</reference>
<evidence type="ECO:0000313" key="6">
    <source>
        <dbReference type="EMBL" id="KAK3389477.1"/>
    </source>
</evidence>
<comment type="subcellular location">
    <subcellularLocation>
        <location evidence="1">Membrane</location>
    </subcellularLocation>
</comment>
<evidence type="ECO:0000256" key="2">
    <source>
        <dbReference type="ARBA" id="ARBA00023136"/>
    </source>
</evidence>
<name>A0AAE0NXE0_9PEZI</name>
<dbReference type="PANTHER" id="PTHR46825:SF11">
    <property type="entry name" value="PENICILLIN-BINDING PROTEIN 4"/>
    <property type="match status" value="1"/>
</dbReference>
<feature type="signal peptide" evidence="4">
    <location>
        <begin position="1"/>
        <end position="28"/>
    </location>
</feature>
<feature type="domain" description="Beta-lactamase-related" evidence="5">
    <location>
        <begin position="52"/>
        <end position="393"/>
    </location>
</feature>
<evidence type="ECO:0000256" key="1">
    <source>
        <dbReference type="ARBA" id="ARBA00004370"/>
    </source>
</evidence>
<keyword evidence="4" id="KW-0732">Signal</keyword>
<dbReference type="GO" id="GO:0016020">
    <property type="term" value="C:membrane"/>
    <property type="evidence" value="ECO:0007669"/>
    <property type="project" value="UniProtKB-SubCell"/>
</dbReference>
<dbReference type="InterPro" id="IPR001466">
    <property type="entry name" value="Beta-lactam-related"/>
</dbReference>
<organism evidence="6 7">
    <name type="scientific">Podospora didyma</name>
    <dbReference type="NCBI Taxonomy" id="330526"/>
    <lineage>
        <taxon>Eukaryota</taxon>
        <taxon>Fungi</taxon>
        <taxon>Dikarya</taxon>
        <taxon>Ascomycota</taxon>
        <taxon>Pezizomycotina</taxon>
        <taxon>Sordariomycetes</taxon>
        <taxon>Sordariomycetidae</taxon>
        <taxon>Sordariales</taxon>
        <taxon>Podosporaceae</taxon>
        <taxon>Podospora</taxon>
    </lineage>
</organism>
<keyword evidence="7" id="KW-1185">Reference proteome</keyword>
<dbReference type="EMBL" id="JAULSW010000002">
    <property type="protein sequence ID" value="KAK3389477.1"/>
    <property type="molecule type" value="Genomic_DNA"/>
</dbReference>
<evidence type="ECO:0000256" key="4">
    <source>
        <dbReference type="SAM" id="SignalP"/>
    </source>
</evidence>
<reference evidence="6" key="2">
    <citation type="submission" date="2023-06" db="EMBL/GenBank/DDBJ databases">
        <authorList>
            <consortium name="Lawrence Berkeley National Laboratory"/>
            <person name="Haridas S."/>
            <person name="Hensen N."/>
            <person name="Bonometti L."/>
            <person name="Westerberg I."/>
            <person name="Brannstrom I.O."/>
            <person name="Guillou S."/>
            <person name="Cros-Aarteil S."/>
            <person name="Calhoun S."/>
            <person name="Kuo A."/>
            <person name="Mondo S."/>
            <person name="Pangilinan J."/>
            <person name="Riley R."/>
            <person name="LaButti K."/>
            <person name="Andreopoulos B."/>
            <person name="Lipzen A."/>
            <person name="Chen C."/>
            <person name="Yanf M."/>
            <person name="Daum C."/>
            <person name="Ng V."/>
            <person name="Clum A."/>
            <person name="Steindorff A."/>
            <person name="Ohm R."/>
            <person name="Martin F."/>
            <person name="Silar P."/>
            <person name="Natvig D."/>
            <person name="Lalanne C."/>
            <person name="Gautier V."/>
            <person name="Ament-velasquez S.L."/>
            <person name="Kruys A."/>
            <person name="Hutchinson M.I."/>
            <person name="Powell A.J."/>
            <person name="Barry K."/>
            <person name="Miller A.N."/>
            <person name="Grigoriev I.V."/>
            <person name="Debuchy R."/>
            <person name="Gladieux P."/>
            <person name="Thoren M.H."/>
            <person name="Johannesson H."/>
        </authorList>
    </citation>
    <scope>NUCLEOTIDE SEQUENCE</scope>
    <source>
        <strain evidence="6">CBS 232.78</strain>
    </source>
</reference>
<comment type="similarity">
    <text evidence="3">Belongs to the peptidase S12 family.</text>
</comment>
<evidence type="ECO:0000313" key="7">
    <source>
        <dbReference type="Proteomes" id="UP001285441"/>
    </source>
</evidence>
<dbReference type="InterPro" id="IPR050491">
    <property type="entry name" value="AmpC-like"/>
</dbReference>
<dbReference type="SUPFAM" id="SSF56601">
    <property type="entry name" value="beta-lactamase/transpeptidase-like"/>
    <property type="match status" value="1"/>
</dbReference>
<proteinExistence type="inferred from homology"/>
<gene>
    <name evidence="6" type="ORF">B0H63DRAFT_556626</name>
</gene>
<dbReference type="AlphaFoldDB" id="A0AAE0NXE0"/>
<accession>A0AAE0NXE0</accession>
<dbReference type="PANTHER" id="PTHR46825">
    <property type="entry name" value="D-ALANYL-D-ALANINE-CARBOXYPEPTIDASE/ENDOPEPTIDASE AMPH"/>
    <property type="match status" value="1"/>
</dbReference>
<evidence type="ECO:0000259" key="5">
    <source>
        <dbReference type="Pfam" id="PF00144"/>
    </source>
</evidence>
<dbReference type="Pfam" id="PF00144">
    <property type="entry name" value="Beta-lactamase"/>
    <property type="match status" value="1"/>
</dbReference>
<comment type="caution">
    <text evidence="6">The sequence shown here is derived from an EMBL/GenBank/DDBJ whole genome shotgun (WGS) entry which is preliminary data.</text>
</comment>
<protein>
    <submittedName>
        <fullName evidence="6">Beta-lactamase</fullName>
    </submittedName>
</protein>
<keyword evidence="2" id="KW-0472">Membrane</keyword>
<dbReference type="Proteomes" id="UP001285441">
    <property type="component" value="Unassembled WGS sequence"/>
</dbReference>
<evidence type="ECO:0000256" key="3">
    <source>
        <dbReference type="ARBA" id="ARBA00038215"/>
    </source>
</evidence>
<feature type="chain" id="PRO_5041995833" evidence="4">
    <location>
        <begin position="29"/>
        <end position="416"/>
    </location>
</feature>
<dbReference type="Gene3D" id="3.40.710.10">
    <property type="entry name" value="DD-peptidase/beta-lactamase superfamily"/>
    <property type="match status" value="1"/>
</dbReference>
<dbReference type="InterPro" id="IPR012338">
    <property type="entry name" value="Beta-lactam/transpept-like"/>
</dbReference>